<dbReference type="Proteomes" id="UP001235094">
    <property type="component" value="Unassembled WGS sequence"/>
</dbReference>
<proteinExistence type="predicted"/>
<dbReference type="EMBL" id="JAUSVR010000004">
    <property type="protein sequence ID" value="MDQ0510731.1"/>
    <property type="molecule type" value="Genomic_DNA"/>
</dbReference>
<keyword evidence="1" id="KW-0489">Methyltransferase</keyword>
<dbReference type="InterPro" id="IPR029063">
    <property type="entry name" value="SAM-dependent_MTases_sf"/>
</dbReference>
<dbReference type="SUPFAM" id="SSF53335">
    <property type="entry name" value="S-adenosyl-L-methionine-dependent methyltransferases"/>
    <property type="match status" value="1"/>
</dbReference>
<reference evidence="1 2" key="1">
    <citation type="submission" date="2023-07" db="EMBL/GenBank/DDBJ databases">
        <title>Genomic Encyclopedia of Type Strains, Phase IV (KMG-IV): sequencing the most valuable type-strain genomes for metagenomic binning, comparative biology and taxonomic classification.</title>
        <authorList>
            <person name="Goeker M."/>
        </authorList>
    </citation>
    <scope>NUCLEOTIDE SEQUENCE [LARGE SCALE GENOMIC DNA]</scope>
    <source>
        <strain evidence="1 2">DSM 15561</strain>
    </source>
</reference>
<comment type="caution">
    <text evidence="1">The sequence shown here is derived from an EMBL/GenBank/DDBJ whole genome shotgun (WGS) entry which is preliminary data.</text>
</comment>
<gene>
    <name evidence="1" type="ORF">QOZ99_001619</name>
</gene>
<dbReference type="GO" id="GO:0032259">
    <property type="term" value="P:methylation"/>
    <property type="evidence" value="ECO:0007669"/>
    <property type="project" value="UniProtKB-KW"/>
</dbReference>
<keyword evidence="2" id="KW-1185">Reference proteome</keyword>
<dbReference type="RefSeq" id="WP_306889453.1">
    <property type="nucleotide sequence ID" value="NZ_JAUSVR010000004.1"/>
</dbReference>
<keyword evidence="1" id="KW-0808">Transferase</keyword>
<accession>A0ABU0LPV1</accession>
<dbReference type="CDD" id="cd02440">
    <property type="entry name" value="AdoMet_MTases"/>
    <property type="match status" value="1"/>
</dbReference>
<dbReference type="Gene3D" id="3.40.50.150">
    <property type="entry name" value="Vaccinia Virus protein VP39"/>
    <property type="match status" value="1"/>
</dbReference>
<protein>
    <submittedName>
        <fullName evidence="1">SAM-dependent methyltransferase</fullName>
    </submittedName>
</protein>
<evidence type="ECO:0000313" key="2">
    <source>
        <dbReference type="Proteomes" id="UP001235094"/>
    </source>
</evidence>
<organism evidence="1 2">
    <name type="scientific">Ancylobacter amanitiformis</name>
    <dbReference type="NCBI Taxonomy" id="217069"/>
    <lineage>
        <taxon>Bacteria</taxon>
        <taxon>Pseudomonadati</taxon>
        <taxon>Pseudomonadota</taxon>
        <taxon>Alphaproteobacteria</taxon>
        <taxon>Hyphomicrobiales</taxon>
        <taxon>Xanthobacteraceae</taxon>
        <taxon>Ancylobacter</taxon>
    </lineage>
</organism>
<dbReference type="GO" id="GO:0008168">
    <property type="term" value="F:methyltransferase activity"/>
    <property type="evidence" value="ECO:0007669"/>
    <property type="project" value="UniProtKB-KW"/>
</dbReference>
<evidence type="ECO:0000313" key="1">
    <source>
        <dbReference type="EMBL" id="MDQ0510731.1"/>
    </source>
</evidence>
<sequence>MARYGCRWRKDWDDQALTPFTDRVDLIRGIIEHAPAGPFDGATCLLTLHHLDRNERLRTLKGIRRRLGPGARLVVAEHSAPGSDPERGMAHSVAFGDREGPDWAKAAATSRMTIERLPLLTPAEEEDMLRGAGFTDVELYYAAFSFRGWVGTAG</sequence>
<name>A0ABU0LPV1_9HYPH</name>